<dbReference type="Gene3D" id="3.90.550.10">
    <property type="entry name" value="Spore Coat Polysaccharide Biosynthesis Protein SpsA, Chain A"/>
    <property type="match status" value="3"/>
</dbReference>
<feature type="transmembrane region" description="Helical" evidence="14">
    <location>
        <begin position="21"/>
        <end position="41"/>
    </location>
</feature>
<proteinExistence type="inferred from homology"/>
<dbReference type="EnsemblPlants" id="ORUFI09G14990.1">
    <property type="protein sequence ID" value="ORUFI09G14990.1"/>
    <property type="gene ID" value="ORUFI09G14990"/>
</dbReference>
<dbReference type="STRING" id="4529.A0A0E0QSS6"/>
<feature type="active site" evidence="11">
    <location>
        <position position="141"/>
    </location>
</feature>
<evidence type="ECO:0000256" key="4">
    <source>
        <dbReference type="ARBA" id="ARBA00022692"/>
    </source>
</evidence>
<feature type="transmembrane region" description="Helical" evidence="14">
    <location>
        <begin position="1363"/>
        <end position="1389"/>
    </location>
</feature>
<feature type="active site" evidence="11">
    <location>
        <position position="446"/>
    </location>
</feature>
<reference evidence="16" key="1">
    <citation type="submission" date="2013-06" db="EMBL/GenBank/DDBJ databases">
        <authorList>
            <person name="Zhao Q."/>
        </authorList>
    </citation>
    <scope>NUCLEOTIDE SEQUENCE</scope>
    <source>
        <strain evidence="16">cv. W1943</strain>
    </source>
</reference>
<dbReference type="InterPro" id="IPR029044">
    <property type="entry name" value="Nucleotide-diphossugar_trans"/>
</dbReference>
<dbReference type="FunFam" id="3.90.550.10:FF:000112">
    <property type="entry name" value="Cellulose synthase-like protein E1"/>
    <property type="match status" value="1"/>
</dbReference>
<dbReference type="eggNOG" id="ENOG502QS7H">
    <property type="taxonomic scope" value="Eukaryota"/>
</dbReference>
<dbReference type="GO" id="GO:0016760">
    <property type="term" value="F:cellulose synthase (UDP-forming) activity"/>
    <property type="evidence" value="ECO:0007669"/>
    <property type="project" value="InterPro"/>
</dbReference>
<dbReference type="FunFam" id="3.90.550.10:FF:000173">
    <property type="entry name" value="Cellulose synthase-like protein E1"/>
    <property type="match status" value="1"/>
</dbReference>
<evidence type="ECO:0008006" key="17">
    <source>
        <dbReference type="Google" id="ProtNLM"/>
    </source>
</evidence>
<feature type="binding site" evidence="13">
    <location>
        <position position="306"/>
    </location>
    <ligand>
        <name>Mn(2+)</name>
        <dbReference type="ChEBI" id="CHEBI:29035"/>
    </ligand>
</feature>
<evidence type="ECO:0000256" key="12">
    <source>
        <dbReference type="PIRSR" id="PIRSR605150-2"/>
    </source>
</evidence>
<evidence type="ECO:0000256" key="3">
    <source>
        <dbReference type="ARBA" id="ARBA00022679"/>
    </source>
</evidence>
<evidence type="ECO:0000256" key="9">
    <source>
        <dbReference type="ARBA" id="ARBA00037405"/>
    </source>
</evidence>
<accession>A0A0E0QSS6</accession>
<feature type="transmembrane region" description="Helical" evidence="14">
    <location>
        <begin position="677"/>
        <end position="695"/>
    </location>
</feature>
<feature type="transmembrane region" description="Helical" evidence="14">
    <location>
        <begin position="1395"/>
        <end position="1414"/>
    </location>
</feature>
<dbReference type="Pfam" id="PF03552">
    <property type="entry name" value="Cellulose_synt"/>
    <property type="match status" value="7"/>
</dbReference>
<feature type="transmembrane region" description="Helical" evidence="14">
    <location>
        <begin position="648"/>
        <end position="671"/>
    </location>
</feature>
<dbReference type="Gramene" id="ORUFI09G14990.1">
    <property type="protein sequence ID" value="ORUFI09G14990.1"/>
    <property type="gene ID" value="ORUFI09G14990"/>
</dbReference>
<comment type="function">
    <text evidence="9">Thought to be a Golgi-localized beta-glycan synthase that polymerize the backbones of noncellulosic polysaccharides (hemicelluloses) of plant cell wall.</text>
</comment>
<dbReference type="HOGENOM" id="CLU_236274_0_0_1"/>
<dbReference type="GO" id="GO:0000139">
    <property type="term" value="C:Golgi membrane"/>
    <property type="evidence" value="ECO:0007669"/>
    <property type="project" value="UniProtKB-SubCell"/>
</dbReference>
<evidence type="ECO:0000313" key="16">
    <source>
        <dbReference type="Proteomes" id="UP000008022"/>
    </source>
</evidence>
<feature type="binding site" evidence="13">
    <location>
        <position position="282"/>
    </location>
    <ligand>
        <name>Mn(2+)</name>
        <dbReference type="ChEBI" id="CHEBI:29035"/>
    </ligand>
</feature>
<keyword evidence="5 14" id="KW-1133">Transmembrane helix</keyword>
<keyword evidence="8" id="KW-0961">Cell wall biogenesis/degradation</keyword>
<feature type="binding site" evidence="12">
    <location>
        <position position="141"/>
    </location>
    <ligand>
        <name>UDP-alpha-D-glucose</name>
        <dbReference type="ChEBI" id="CHEBI:58885"/>
    </ligand>
</feature>
<organism evidence="15 16">
    <name type="scientific">Oryza rufipogon</name>
    <name type="common">Brownbeard rice</name>
    <name type="synonym">Asian wild rice</name>
    <dbReference type="NCBI Taxonomy" id="4529"/>
    <lineage>
        <taxon>Eukaryota</taxon>
        <taxon>Viridiplantae</taxon>
        <taxon>Streptophyta</taxon>
        <taxon>Embryophyta</taxon>
        <taxon>Tracheophyta</taxon>
        <taxon>Spermatophyta</taxon>
        <taxon>Magnoliopsida</taxon>
        <taxon>Liliopsida</taxon>
        <taxon>Poales</taxon>
        <taxon>Poaceae</taxon>
        <taxon>BOP clade</taxon>
        <taxon>Oryzoideae</taxon>
        <taxon>Oryzeae</taxon>
        <taxon>Oryzinae</taxon>
        <taxon>Oryza</taxon>
    </lineage>
</organism>
<protein>
    <recommendedName>
        <fullName evidence="17">Cellulose synthase</fullName>
    </recommendedName>
</protein>
<feature type="transmembrane region" description="Helical" evidence="14">
    <location>
        <begin position="707"/>
        <end position="727"/>
    </location>
</feature>
<dbReference type="GO" id="GO:0071669">
    <property type="term" value="P:plant-type cell wall organization or biogenesis"/>
    <property type="evidence" value="ECO:0007669"/>
    <property type="project" value="UniProtKB-ARBA"/>
</dbReference>
<keyword evidence="2" id="KW-0328">Glycosyltransferase</keyword>
<keyword evidence="4 14" id="KW-0812">Transmembrane</keyword>
<feature type="transmembrane region" description="Helical" evidence="14">
    <location>
        <begin position="53"/>
        <end position="71"/>
    </location>
</feature>
<evidence type="ECO:0000256" key="2">
    <source>
        <dbReference type="ARBA" id="ARBA00022676"/>
    </source>
</evidence>
<sequence>METTTTERRRLFATEKVGGRAVYRLQAATVAAGILLVLYYRATRVPAAGEGRAAWLGMAAAELWFAVYWVITQSVRWCPVRRRTFKNRLAERYKENLPGVDVFVCTADPHAEPPSLVISTILSVMAYNYPSEKISVYLSDDGGSILTFYALWEASMFAKKWLPFCRRYNIEPRSPAAYFSESEGHHNLCSPKEWSFIKNLYEEMRERIDSAVMSGKIPEEIKLKHKGFDEWNSEMTSKNHQPIVQVLIDGKSQNAVDDDGNVLPTLVYMAREKSPQYHHNFKAGALNALIRVSALISDSPVILNVDCDMYSNNSDSIRDALCFFLDEEMSHKIGFVQYPQNYNNMTKNNIYGNSLNVINHVEMRGLDSAGGCLYIGTGCFHRREILCGKKFSKDYKEDWGRGIKERGHENIDEIEEKAKSLATCTYELRTQWGNEIGVKYGCPVEDVITGLAIHCRGWESVYMEPQRAAFVGVAPATLAQTILQHKRWSEGNFTIFLSKHNTFLFGHGKISLQLQMGYCIYGLWAANSLPTIYYVMIPALGLVKGTPLFPEIMSPWATPFIYVFCVKTLYSLYEALLSGDTLKGWWNGQRMWMVKRITSYLYGFIDTIRKLLGLSKMSFEITAKVSDGDEAKRYEQEILEFGSSSPEFVIIATVALLNFVCLVAGLSKIMAGVWNVFLPQVILCGLIVITNIPIYEAMFVRKDKGRIPLPVTLASIGFVMLAFLLPIRSLLTAYCSLLHLSNKAIRESVGGGGGGRPLFTTEELGGRAVYRVQAATVAAGILLVLYYRATRVPAAGEGRAAWLGMAAAELWFAVYWVIAQSVRWRPFRRRTFRDRLAERYEQNLPGVDIFVCTADPQSEPPSLVISTILSVMAYNYPSEKISVYLSDDGGSILTFYALWEASIFAKKWLPFCKRYNIEPRSPAAYFSESKVHHNLCIPKEWALIKNLYEEMRERIDTATMSGKIPEEMKLKHKGFDEWNSDFTLKNHQPIVQILIDGKNRNAIDDDRNVLPTMVYVAREKRPQYHHNFKAGALNALIRVSSVISDSPVILNVDCDMYSNNSDSIRDALCFFLDEEMGQKIGFVQYPQIFNNMTQNDIYGNSFNVSYHVEMCGLDSVGGCLYIGTGCFHRREILCGRIFSKDYKENWNRGIKERGKENINEIEEKATSLVTCTYEHRTQWGNDIGVKYGFPAEDIITGLAIHCRGWESAFINPKRAAFLGLAPSTLAQNILQHKRWSEGNLTIFLSKYCSFLFGHGKIKLQLQMGYCICGLWAANSLPTLYYVTLYGLYEALLSGDTLKGWWNGQRMWMVKSITSYLYGFIDTIRKCVGMSKMSFEVTAKVSGHDEAKRYEQEILEFGSSSPEYVIIATVALLNFVCLVGGLSQIMAGVWNMPWNVFLPQAILCGMIVIINMPIYEAMFLRKDNGRIPTAVTLASIGFTTTAAVGEGEYGRQGGVQIPFQAATVAAGKLLVLYYRATHMPAGGEGRAAWVGMEAAEVMYTVGRPVVCPVRRRTFKDRLAERLPTFKQLFTTISLNTFNMSFGACMKKKLDIFVCTADPHSEPPSLVISTVVSVMAYNYPSKKLRVYLSDDGGSILTFYALWEASVYNIEPRPPAAFFVESEGHHNLCTPKEWSFIKILIDGKSQNVVDDDGNVLPSLVYMAREKRPQYHHNFKSWAMNALICNNPIILNVDCDMYSNNSDSIREMGHKIGFVQYPQNYNNMTKNNIYGNSLLVLNEADIYEIEEKAKSLATCTCEHRTQWGNEIEIKYGCTIIFTELAINCRGWESVYINPQRAALLGVGPATLAQTILQRKRWGHPSIPRDYESMGYTLRICIILYEALLSGDTLKGCWNGQRMWMVRRITSYLYDLIDTIRKLLGLSKMTFAVTAKVSNRDEAKRYKQEIIELGSSYPEYVIIVIVALLNLVCLVEVLSQIMTGVILCGMIVITSIPIYEAMFLRKDKGRIPSSVTLASLGFVMLAFLIKY</sequence>
<reference evidence="15" key="2">
    <citation type="submission" date="2015-06" db="UniProtKB">
        <authorList>
            <consortium name="EnsemblPlants"/>
        </authorList>
    </citation>
    <scope>IDENTIFICATION</scope>
</reference>
<feature type="binding site" evidence="12">
    <location>
        <position position="112"/>
    </location>
    <ligand>
        <name>UDP-alpha-D-glucose</name>
        <dbReference type="ChEBI" id="CHEBI:58885"/>
    </ligand>
</feature>
<feature type="transmembrane region" description="Helical" evidence="14">
    <location>
        <begin position="556"/>
        <end position="573"/>
    </location>
</feature>
<keyword evidence="7 14" id="KW-0472">Membrane</keyword>
<evidence type="ECO:0000256" key="8">
    <source>
        <dbReference type="ARBA" id="ARBA00023316"/>
    </source>
</evidence>
<evidence type="ECO:0000256" key="10">
    <source>
        <dbReference type="ARBA" id="ARBA00060766"/>
    </source>
</evidence>
<feature type="transmembrane region" description="Helical" evidence="14">
    <location>
        <begin position="768"/>
        <end position="788"/>
    </location>
</feature>
<evidence type="ECO:0000313" key="15">
    <source>
        <dbReference type="EnsemblPlants" id="ORUFI09G14990.1"/>
    </source>
</evidence>
<feature type="transmembrane region" description="Helical" evidence="14">
    <location>
        <begin position="800"/>
        <end position="818"/>
    </location>
</feature>
<dbReference type="OMA" id="MACLIPM"/>
<dbReference type="InterPro" id="IPR005150">
    <property type="entry name" value="Cellulose_synth"/>
</dbReference>
<feature type="transmembrane region" description="Helical" evidence="14">
    <location>
        <begin position="1932"/>
        <end position="1950"/>
    </location>
</feature>
<evidence type="ECO:0000256" key="14">
    <source>
        <dbReference type="SAM" id="Phobius"/>
    </source>
</evidence>
<evidence type="ECO:0000256" key="1">
    <source>
        <dbReference type="ARBA" id="ARBA00004653"/>
    </source>
</evidence>
<dbReference type="GO" id="GO:0030244">
    <property type="term" value="P:cellulose biosynthetic process"/>
    <property type="evidence" value="ECO:0007669"/>
    <property type="project" value="InterPro"/>
</dbReference>
<comment type="subcellular location">
    <subcellularLocation>
        <location evidence="1">Golgi apparatus membrane</location>
        <topology evidence="1">Multi-pass membrane protein</topology>
    </subcellularLocation>
</comment>
<comment type="similarity">
    <text evidence="10">Belongs to the glycosyltransferase 2 family. Plant cellulose synthase-like E subfamily.</text>
</comment>
<dbReference type="Proteomes" id="UP000008022">
    <property type="component" value="Unassembled WGS sequence"/>
</dbReference>
<dbReference type="GO" id="GO:0071555">
    <property type="term" value="P:cell wall organization"/>
    <property type="evidence" value="ECO:0007669"/>
    <property type="project" value="UniProtKB-KW"/>
</dbReference>
<keyword evidence="3" id="KW-0808">Transferase</keyword>
<evidence type="ECO:0000256" key="6">
    <source>
        <dbReference type="ARBA" id="ARBA00023034"/>
    </source>
</evidence>
<evidence type="ECO:0000256" key="7">
    <source>
        <dbReference type="ARBA" id="ARBA00023136"/>
    </source>
</evidence>
<keyword evidence="16" id="KW-1185">Reference proteome</keyword>
<evidence type="ECO:0000256" key="11">
    <source>
        <dbReference type="PIRSR" id="PIRSR605150-1"/>
    </source>
</evidence>
<dbReference type="FunFam" id="3.90.550.10:FF:000138">
    <property type="entry name" value="Cellulose synthase isolog"/>
    <property type="match status" value="2"/>
</dbReference>
<dbReference type="PANTHER" id="PTHR13301">
    <property type="entry name" value="X-BOX TRANSCRIPTION FACTOR-RELATED"/>
    <property type="match status" value="1"/>
</dbReference>
<evidence type="ECO:0000256" key="13">
    <source>
        <dbReference type="PIRSR" id="PIRSR605150-3"/>
    </source>
</evidence>
<evidence type="ECO:0000256" key="5">
    <source>
        <dbReference type="ARBA" id="ARBA00022989"/>
    </source>
</evidence>
<keyword evidence="6" id="KW-0333">Golgi apparatus</keyword>
<feature type="transmembrane region" description="Helical" evidence="14">
    <location>
        <begin position="1962"/>
        <end position="1980"/>
    </location>
</feature>
<feature type="transmembrane region" description="Helical" evidence="14">
    <location>
        <begin position="518"/>
        <end position="536"/>
    </location>
</feature>
<name>A0A0E0QSS6_ORYRU</name>